<evidence type="ECO:0000313" key="5">
    <source>
        <dbReference type="EMBL" id="QDO91359.1"/>
    </source>
</evidence>
<keyword evidence="1 3" id="KW-0689">Ribosomal protein</keyword>
<dbReference type="EMBL" id="CP041626">
    <property type="protein sequence ID" value="QDO91359.1"/>
    <property type="molecule type" value="Genomic_DNA"/>
</dbReference>
<evidence type="ECO:0000256" key="2">
    <source>
        <dbReference type="ARBA" id="ARBA00023274"/>
    </source>
</evidence>
<dbReference type="Proteomes" id="UP000190409">
    <property type="component" value="Unassembled WGS sequence"/>
</dbReference>
<sequence>MAVRIRMKRMGAKKRPFYRLMVSDSRRHVSKGAIEQIGTYNPTEEGEEALKIDEELALKWLHNGAQPSDSVHKLLSRKGIMEKFHNEKNN</sequence>
<evidence type="ECO:0000313" key="8">
    <source>
        <dbReference type="Proteomes" id="UP000249099"/>
    </source>
</evidence>
<name>A0A1S8KMM1_9LACT</name>
<protein>
    <recommendedName>
        <fullName evidence="3">Small ribosomal subunit protein bS16</fullName>
    </recommendedName>
</protein>
<accession>A0A1S8KMM1</accession>
<evidence type="ECO:0000313" key="4">
    <source>
        <dbReference type="EMBL" id="OOL80791.1"/>
    </source>
</evidence>
<dbReference type="RefSeq" id="WP_004636320.1">
    <property type="nucleotide sequence ID" value="NZ_CAJHJL010000001.1"/>
</dbReference>
<evidence type="ECO:0000256" key="3">
    <source>
        <dbReference type="HAMAP-Rule" id="MF_00385"/>
    </source>
</evidence>
<dbReference type="EMBL" id="NAQV01000012">
    <property type="protein sequence ID" value="RAN63665.1"/>
    <property type="molecule type" value="Genomic_DNA"/>
</dbReference>
<dbReference type="AlphaFoldDB" id="A0A1S8KMM1"/>
<dbReference type="OrthoDB" id="9807878at2"/>
<dbReference type="PANTHER" id="PTHR12919">
    <property type="entry name" value="30S RIBOSOMAL PROTEIN S16"/>
    <property type="match status" value="1"/>
</dbReference>
<proteinExistence type="inferred from homology"/>
<dbReference type="PANTHER" id="PTHR12919:SF20">
    <property type="entry name" value="SMALL RIBOSOMAL SUBUNIT PROTEIN BS16M"/>
    <property type="match status" value="1"/>
</dbReference>
<dbReference type="InterPro" id="IPR023803">
    <property type="entry name" value="Ribosomal_bS16_dom_sf"/>
</dbReference>
<reference evidence="4 7" key="1">
    <citation type="submission" date="2017-01" db="EMBL/GenBank/DDBJ databases">
        <title>Complete Genome Sequence of Dolosigranulum pigrum isolated from a Patient with interstitial lung disease.</title>
        <authorList>
            <person name="Mukhopadhyay R."/>
            <person name="Joaquin J."/>
            <person name="Hogue R."/>
            <person name="Fitzgerald S."/>
            <person name="Jospin G."/>
            <person name="Eisen J.A."/>
            <person name="Chaturvedi V."/>
        </authorList>
    </citation>
    <scope>NUCLEOTIDE SEQUENCE [LARGE SCALE GENOMIC DNA]</scope>
    <source>
        <strain evidence="4 7">15S00348</strain>
    </source>
</reference>
<dbReference type="Pfam" id="PF00886">
    <property type="entry name" value="Ribosomal_S16"/>
    <property type="match status" value="1"/>
</dbReference>
<dbReference type="HAMAP" id="MF_00385">
    <property type="entry name" value="Ribosomal_bS16"/>
    <property type="match status" value="1"/>
</dbReference>
<comment type="similarity">
    <text evidence="3">Belongs to the bacterial ribosomal protein bS16 family.</text>
</comment>
<reference evidence="5 9" key="3">
    <citation type="submission" date="2019-07" db="EMBL/GenBank/DDBJ databases">
        <title>Genome assembly of a nasal isolate of Dolosigranulum pigrum from a chronic sinusitis patient.</title>
        <authorList>
            <person name="Baig S."/>
            <person name="Overballe-Petersen S."/>
            <person name="Kaspar U."/>
            <person name="Rendboe A."/>
            <person name="de Man T."/>
            <person name="Liu C."/>
            <person name="Price L.B."/>
            <person name="Stegger M."/>
            <person name="Becker K."/>
            <person name="Skytt Andersen P."/>
        </authorList>
    </citation>
    <scope>NUCLEOTIDE SEQUENCE [LARGE SCALE GENOMIC DNA]</scope>
    <source>
        <strain evidence="5 9">83VPs-KB5</strain>
    </source>
</reference>
<evidence type="ECO:0000313" key="6">
    <source>
        <dbReference type="EMBL" id="RAN63665.1"/>
    </source>
</evidence>
<evidence type="ECO:0000313" key="9">
    <source>
        <dbReference type="Proteomes" id="UP000315953"/>
    </source>
</evidence>
<dbReference type="GO" id="GO:0005737">
    <property type="term" value="C:cytoplasm"/>
    <property type="evidence" value="ECO:0007669"/>
    <property type="project" value="UniProtKB-ARBA"/>
</dbReference>
<dbReference type="KEGG" id="dpm:FNV33_04545"/>
<dbReference type="GeneID" id="42694584"/>
<dbReference type="Gene3D" id="3.30.1320.10">
    <property type="match status" value="1"/>
</dbReference>
<organism evidence="4 7">
    <name type="scientific">Dolosigranulum pigrum</name>
    <dbReference type="NCBI Taxonomy" id="29394"/>
    <lineage>
        <taxon>Bacteria</taxon>
        <taxon>Bacillati</taxon>
        <taxon>Bacillota</taxon>
        <taxon>Bacilli</taxon>
        <taxon>Lactobacillales</taxon>
        <taxon>Carnobacteriaceae</taxon>
        <taxon>Dolosigranulum</taxon>
    </lineage>
</organism>
<reference evidence="6 8" key="2">
    <citation type="submission" date="2017-03" db="EMBL/GenBank/DDBJ databases">
        <title>wgs assembly of Dolosigranulum pigrum KPL CDC strains.</title>
        <authorList>
            <person name="Brugger S.D."/>
            <person name="Pettigrew M."/>
            <person name="Kong Y."/>
            <person name="Lemon K.P."/>
        </authorList>
    </citation>
    <scope>NUCLEOTIDE SEQUENCE [LARGE SCALE GENOMIC DNA]</scope>
    <source>
        <strain evidence="6 8">KPL1931_CDC4294-98</strain>
    </source>
</reference>
<dbReference type="InterPro" id="IPR000307">
    <property type="entry name" value="Ribosomal_bS16"/>
</dbReference>
<dbReference type="Proteomes" id="UP000249099">
    <property type="component" value="Unassembled WGS sequence"/>
</dbReference>
<evidence type="ECO:0000313" key="7">
    <source>
        <dbReference type="Proteomes" id="UP000190409"/>
    </source>
</evidence>
<dbReference type="GO" id="GO:0015935">
    <property type="term" value="C:small ribosomal subunit"/>
    <property type="evidence" value="ECO:0007669"/>
    <property type="project" value="TreeGrafter"/>
</dbReference>
<dbReference type="EMBL" id="MUYF01000003">
    <property type="protein sequence ID" value="OOL80791.1"/>
    <property type="molecule type" value="Genomic_DNA"/>
</dbReference>
<dbReference type="Proteomes" id="UP000315953">
    <property type="component" value="Chromosome"/>
</dbReference>
<dbReference type="NCBIfam" id="TIGR00002">
    <property type="entry name" value="S16"/>
    <property type="match status" value="1"/>
</dbReference>
<dbReference type="SUPFAM" id="SSF54565">
    <property type="entry name" value="Ribosomal protein S16"/>
    <property type="match status" value="1"/>
</dbReference>
<evidence type="ECO:0000256" key="1">
    <source>
        <dbReference type="ARBA" id="ARBA00022980"/>
    </source>
</evidence>
<gene>
    <name evidence="3 5" type="primary">rpsP</name>
    <name evidence="6" type="ORF">B8A44_04445</name>
    <name evidence="4" type="ORF">BWX42_02485</name>
    <name evidence="5" type="ORF">FNV33_04545</name>
</gene>
<dbReference type="GO" id="GO:0003735">
    <property type="term" value="F:structural constituent of ribosome"/>
    <property type="evidence" value="ECO:0007669"/>
    <property type="project" value="InterPro"/>
</dbReference>
<keyword evidence="2 3" id="KW-0687">Ribonucleoprotein</keyword>
<dbReference type="GO" id="GO:0006412">
    <property type="term" value="P:translation"/>
    <property type="evidence" value="ECO:0007669"/>
    <property type="project" value="UniProtKB-UniRule"/>
</dbReference>